<reference evidence="1 2" key="1">
    <citation type="submission" date="2024-08" db="EMBL/GenBank/DDBJ databases">
        <title>Insights into the chromosomal genome structure of Flemingia macrophylla.</title>
        <authorList>
            <person name="Ding Y."/>
            <person name="Zhao Y."/>
            <person name="Bi W."/>
            <person name="Wu M."/>
            <person name="Zhao G."/>
            <person name="Gong Y."/>
            <person name="Li W."/>
            <person name="Zhang P."/>
        </authorList>
    </citation>
    <scope>NUCLEOTIDE SEQUENCE [LARGE SCALE GENOMIC DNA]</scope>
    <source>
        <strain evidence="1">DYQJB</strain>
        <tissue evidence="1">Leaf</tissue>
    </source>
</reference>
<dbReference type="AlphaFoldDB" id="A0ABD1M330"/>
<gene>
    <name evidence="1" type="ORF">Fmac_017539</name>
</gene>
<name>A0ABD1M330_9FABA</name>
<comment type="caution">
    <text evidence="1">The sequence shown here is derived from an EMBL/GenBank/DDBJ whole genome shotgun (WGS) entry which is preliminary data.</text>
</comment>
<protein>
    <submittedName>
        <fullName evidence="1">Uncharacterized protein</fullName>
    </submittedName>
</protein>
<evidence type="ECO:0000313" key="2">
    <source>
        <dbReference type="Proteomes" id="UP001603857"/>
    </source>
</evidence>
<dbReference type="PANTHER" id="PTHR43506">
    <property type="entry name" value="BIOTIN/LIPOATE A/B PROTEIN LIGASE FAMILY"/>
    <property type="match status" value="1"/>
</dbReference>
<dbReference type="InterPro" id="IPR053264">
    <property type="entry name" value="Lipoate-ligase_2_inactive"/>
</dbReference>
<keyword evidence="2" id="KW-1185">Reference proteome</keyword>
<organism evidence="1 2">
    <name type="scientific">Flemingia macrophylla</name>
    <dbReference type="NCBI Taxonomy" id="520843"/>
    <lineage>
        <taxon>Eukaryota</taxon>
        <taxon>Viridiplantae</taxon>
        <taxon>Streptophyta</taxon>
        <taxon>Embryophyta</taxon>
        <taxon>Tracheophyta</taxon>
        <taxon>Spermatophyta</taxon>
        <taxon>Magnoliopsida</taxon>
        <taxon>eudicotyledons</taxon>
        <taxon>Gunneridae</taxon>
        <taxon>Pentapetalae</taxon>
        <taxon>rosids</taxon>
        <taxon>fabids</taxon>
        <taxon>Fabales</taxon>
        <taxon>Fabaceae</taxon>
        <taxon>Papilionoideae</taxon>
        <taxon>50 kb inversion clade</taxon>
        <taxon>NPAAA clade</taxon>
        <taxon>indigoferoid/millettioid clade</taxon>
        <taxon>Phaseoleae</taxon>
        <taxon>Flemingia</taxon>
    </lineage>
</organism>
<dbReference type="Proteomes" id="UP001603857">
    <property type="component" value="Unassembled WGS sequence"/>
</dbReference>
<proteinExistence type="predicted"/>
<dbReference type="EMBL" id="JBGMDY010000006">
    <property type="protein sequence ID" value="KAL2329958.1"/>
    <property type="molecule type" value="Genomic_DNA"/>
</dbReference>
<accession>A0ABD1M330</accession>
<sequence>MMCNKDAVSNVQPFPRSIMKWSGLLYNKVFEGIADFHLLENDYVFGDRMFGGNAQSITKNGWIHRNLSYGIMRLRTCLISGYLKRLLSTD</sequence>
<dbReference type="PANTHER" id="PTHR43506:SF1">
    <property type="entry name" value="BPL_LPL CATALYTIC DOMAIN-CONTAINING PROTEIN"/>
    <property type="match status" value="1"/>
</dbReference>
<evidence type="ECO:0000313" key="1">
    <source>
        <dbReference type="EMBL" id="KAL2329958.1"/>
    </source>
</evidence>